<dbReference type="EMBL" id="LAZR01063869">
    <property type="protein sequence ID" value="KKK58651.1"/>
    <property type="molecule type" value="Genomic_DNA"/>
</dbReference>
<dbReference type="PROSITE" id="PS00018">
    <property type="entry name" value="EF_HAND_1"/>
    <property type="match status" value="1"/>
</dbReference>
<protein>
    <submittedName>
        <fullName evidence="1">Uncharacterized protein</fullName>
    </submittedName>
</protein>
<name>A0A0F8ZF51_9ZZZZ</name>
<sequence>MAIPVLFERITKEDTDSSRFLSGHEVEGAFRAINAGFFTLAEFKTYISSTADDDTDLDNLAALITGNQANKNMVVLGICGIVILGNLHGLTAAQCRTKLGIDTP</sequence>
<proteinExistence type="predicted"/>
<organism evidence="1">
    <name type="scientific">marine sediment metagenome</name>
    <dbReference type="NCBI Taxonomy" id="412755"/>
    <lineage>
        <taxon>unclassified sequences</taxon>
        <taxon>metagenomes</taxon>
        <taxon>ecological metagenomes</taxon>
    </lineage>
</organism>
<dbReference type="InterPro" id="IPR018247">
    <property type="entry name" value="EF_Hand_1_Ca_BS"/>
</dbReference>
<comment type="caution">
    <text evidence="1">The sequence shown here is derived from an EMBL/GenBank/DDBJ whole genome shotgun (WGS) entry which is preliminary data.</text>
</comment>
<reference evidence="1" key="1">
    <citation type="journal article" date="2015" name="Nature">
        <title>Complex archaea that bridge the gap between prokaryotes and eukaryotes.</title>
        <authorList>
            <person name="Spang A."/>
            <person name="Saw J.H."/>
            <person name="Jorgensen S.L."/>
            <person name="Zaremba-Niedzwiedzka K."/>
            <person name="Martijn J."/>
            <person name="Lind A.E."/>
            <person name="van Eijk R."/>
            <person name="Schleper C."/>
            <person name="Guy L."/>
            <person name="Ettema T.J."/>
        </authorList>
    </citation>
    <scope>NUCLEOTIDE SEQUENCE</scope>
</reference>
<gene>
    <name evidence="1" type="ORF">LCGC14_3042290</name>
</gene>
<evidence type="ECO:0000313" key="1">
    <source>
        <dbReference type="EMBL" id="KKK58651.1"/>
    </source>
</evidence>
<dbReference type="AlphaFoldDB" id="A0A0F8ZF51"/>
<accession>A0A0F8ZF51</accession>